<dbReference type="RefSeq" id="WP_270676300.1">
    <property type="nucleotide sequence ID" value="NZ_JAQFWP010000006.1"/>
</dbReference>
<dbReference type="Gene3D" id="1.10.3730.20">
    <property type="match status" value="1"/>
</dbReference>
<keyword evidence="10" id="KW-1185">Reference proteome</keyword>
<keyword evidence="3" id="KW-1003">Cell membrane</keyword>
<feature type="transmembrane region" description="Helical" evidence="8">
    <location>
        <begin position="100"/>
        <end position="117"/>
    </location>
</feature>
<dbReference type="InterPro" id="IPR045324">
    <property type="entry name" value="Small_multidrug_res"/>
</dbReference>
<dbReference type="InterPro" id="IPR000390">
    <property type="entry name" value="Small_drug/metabolite_transptr"/>
</dbReference>
<dbReference type="PANTHER" id="PTHR30561">
    <property type="entry name" value="SMR FAMILY PROTON-DEPENDENT DRUG EFFLUX TRANSPORTER SUGE"/>
    <property type="match status" value="1"/>
</dbReference>
<keyword evidence="2" id="KW-0813">Transport</keyword>
<dbReference type="EMBL" id="JAQFWP010000006">
    <property type="protein sequence ID" value="MDA2803810.1"/>
    <property type="molecule type" value="Genomic_DNA"/>
</dbReference>
<evidence type="ECO:0000256" key="6">
    <source>
        <dbReference type="ARBA" id="ARBA00023136"/>
    </source>
</evidence>
<dbReference type="InterPro" id="IPR037185">
    <property type="entry name" value="EmrE-like"/>
</dbReference>
<organism evidence="9 10">
    <name type="scientific">Nocardiopsis suaedae</name>
    <dbReference type="NCBI Taxonomy" id="3018444"/>
    <lineage>
        <taxon>Bacteria</taxon>
        <taxon>Bacillati</taxon>
        <taxon>Actinomycetota</taxon>
        <taxon>Actinomycetes</taxon>
        <taxon>Streptosporangiales</taxon>
        <taxon>Nocardiopsidaceae</taxon>
        <taxon>Nocardiopsis</taxon>
    </lineage>
</organism>
<evidence type="ECO:0000256" key="1">
    <source>
        <dbReference type="ARBA" id="ARBA00004651"/>
    </source>
</evidence>
<keyword evidence="5 8" id="KW-1133">Transmembrane helix</keyword>
<proteinExistence type="inferred from homology"/>
<evidence type="ECO:0000313" key="10">
    <source>
        <dbReference type="Proteomes" id="UP001165685"/>
    </source>
</evidence>
<dbReference type="PANTHER" id="PTHR30561:SF0">
    <property type="entry name" value="GUANIDINIUM EXPORTER"/>
    <property type="match status" value="1"/>
</dbReference>
<dbReference type="Pfam" id="PF00893">
    <property type="entry name" value="Multi_Drug_Res"/>
    <property type="match status" value="1"/>
</dbReference>
<evidence type="ECO:0000256" key="5">
    <source>
        <dbReference type="ARBA" id="ARBA00022989"/>
    </source>
</evidence>
<comment type="subcellular location">
    <subcellularLocation>
        <location evidence="1 7">Cell membrane</location>
        <topology evidence="1 7">Multi-pass membrane protein</topology>
    </subcellularLocation>
</comment>
<evidence type="ECO:0000256" key="7">
    <source>
        <dbReference type="RuleBase" id="RU003942"/>
    </source>
</evidence>
<evidence type="ECO:0000256" key="4">
    <source>
        <dbReference type="ARBA" id="ARBA00022692"/>
    </source>
</evidence>
<comment type="caution">
    <text evidence="9">The sequence shown here is derived from an EMBL/GenBank/DDBJ whole genome shotgun (WGS) entry which is preliminary data.</text>
</comment>
<feature type="transmembrane region" description="Helical" evidence="8">
    <location>
        <begin position="48"/>
        <end position="67"/>
    </location>
</feature>
<comment type="similarity">
    <text evidence="7">Belongs to the drug/metabolite transporter (DMT) superfamily. Small multidrug resistance (SMR) (TC 2.A.7.1) family.</text>
</comment>
<name>A0ABT4THD8_9ACTN</name>
<dbReference type="SUPFAM" id="SSF103481">
    <property type="entry name" value="Multidrug resistance efflux transporter EmrE"/>
    <property type="match status" value="1"/>
</dbReference>
<gene>
    <name evidence="9" type="ORF">O4U47_04745</name>
</gene>
<reference evidence="9" key="1">
    <citation type="submission" date="2023-01" db="EMBL/GenBank/DDBJ databases">
        <title>Draft genome sequence of Nocardiopsis sp. LSu2-4 isolated from halophytes.</title>
        <authorList>
            <person name="Duangmal K."/>
            <person name="Chantavorakit T."/>
        </authorList>
    </citation>
    <scope>NUCLEOTIDE SEQUENCE</scope>
    <source>
        <strain evidence="9">LSu2-4</strain>
    </source>
</reference>
<evidence type="ECO:0000256" key="8">
    <source>
        <dbReference type="SAM" id="Phobius"/>
    </source>
</evidence>
<accession>A0ABT4THD8</accession>
<evidence type="ECO:0000313" key="9">
    <source>
        <dbReference type="EMBL" id="MDA2803810.1"/>
    </source>
</evidence>
<keyword evidence="6 8" id="KW-0472">Membrane</keyword>
<sequence>MSTVQRHRPRGGHRRAAFSWAVLVVAGLLEIAWSLALKEAEGLTRPGWAAAGIGTAMVSLGLLSYALRDLPVGTAYAAWVGIGSVGVAVAGMLALGEPVALPRLLFLGLIVAGVVILSRPETPPSGADEEPGRHRWHG</sequence>
<evidence type="ECO:0000256" key="3">
    <source>
        <dbReference type="ARBA" id="ARBA00022475"/>
    </source>
</evidence>
<keyword evidence="4 7" id="KW-0812">Transmembrane</keyword>
<dbReference type="Proteomes" id="UP001165685">
    <property type="component" value="Unassembled WGS sequence"/>
</dbReference>
<evidence type="ECO:0000256" key="2">
    <source>
        <dbReference type="ARBA" id="ARBA00022448"/>
    </source>
</evidence>
<feature type="transmembrane region" description="Helical" evidence="8">
    <location>
        <begin position="74"/>
        <end position="94"/>
    </location>
</feature>
<feature type="transmembrane region" description="Helical" evidence="8">
    <location>
        <begin position="16"/>
        <end position="36"/>
    </location>
</feature>
<protein>
    <submittedName>
        <fullName evidence="9">Multidrug efflux SMR transporter</fullName>
    </submittedName>
</protein>